<dbReference type="InterPro" id="IPR003524">
    <property type="entry name" value="PNAcMuramoyl-5peptid_Trfase"/>
</dbReference>
<evidence type="ECO:0000256" key="2">
    <source>
        <dbReference type="ARBA" id="ARBA00005583"/>
    </source>
</evidence>
<feature type="transmembrane region" description="Helical" evidence="7">
    <location>
        <begin position="126"/>
        <end position="145"/>
    </location>
</feature>
<dbReference type="PROSITE" id="PS01348">
    <property type="entry name" value="MRAY_2"/>
    <property type="match status" value="1"/>
</dbReference>
<evidence type="ECO:0000256" key="4">
    <source>
        <dbReference type="ARBA" id="ARBA00022692"/>
    </source>
</evidence>
<feature type="transmembrane region" description="Helical" evidence="7">
    <location>
        <begin position="196"/>
        <end position="213"/>
    </location>
</feature>
<dbReference type="EMBL" id="BARS01010499">
    <property type="protein sequence ID" value="GAF94251.1"/>
    <property type="molecule type" value="Genomic_DNA"/>
</dbReference>
<accession>X0U4G2</accession>
<comment type="similarity">
    <text evidence="2">Belongs to the glycosyltransferase 4 family. MraY subfamily.</text>
</comment>
<comment type="subcellular location">
    <subcellularLocation>
        <location evidence="1">Membrane</location>
        <topology evidence="1">Multi-pass membrane protein</topology>
    </subcellularLocation>
</comment>
<dbReference type="AlphaFoldDB" id="X0U4G2"/>
<organism evidence="8">
    <name type="scientific">marine sediment metagenome</name>
    <dbReference type="NCBI Taxonomy" id="412755"/>
    <lineage>
        <taxon>unclassified sequences</taxon>
        <taxon>metagenomes</taxon>
        <taxon>ecological metagenomes</taxon>
    </lineage>
</organism>
<feature type="non-terminal residue" evidence="8">
    <location>
        <position position="306"/>
    </location>
</feature>
<dbReference type="PANTHER" id="PTHR22926:SF5">
    <property type="entry name" value="PHOSPHO-N-ACETYLMURAMOYL-PENTAPEPTIDE-TRANSFERASE HOMOLOG"/>
    <property type="match status" value="1"/>
</dbReference>
<dbReference type="GO" id="GO:0071555">
    <property type="term" value="P:cell wall organization"/>
    <property type="evidence" value="ECO:0007669"/>
    <property type="project" value="TreeGrafter"/>
</dbReference>
<dbReference type="CDD" id="cd06852">
    <property type="entry name" value="GT_MraY"/>
    <property type="match status" value="1"/>
</dbReference>
<dbReference type="Pfam" id="PF00953">
    <property type="entry name" value="Glycos_transf_4"/>
    <property type="match status" value="1"/>
</dbReference>
<feature type="transmembrane region" description="Helical" evidence="7">
    <location>
        <begin position="31"/>
        <end position="49"/>
    </location>
</feature>
<reference evidence="8" key="1">
    <citation type="journal article" date="2014" name="Front. Microbiol.">
        <title>High frequency of phylogenetically diverse reductive dehalogenase-homologous genes in deep subseafloor sedimentary metagenomes.</title>
        <authorList>
            <person name="Kawai M."/>
            <person name="Futagami T."/>
            <person name="Toyoda A."/>
            <person name="Takaki Y."/>
            <person name="Nishi S."/>
            <person name="Hori S."/>
            <person name="Arai W."/>
            <person name="Tsubouchi T."/>
            <person name="Morono Y."/>
            <person name="Uchiyama I."/>
            <person name="Ito T."/>
            <person name="Fujiyama A."/>
            <person name="Inagaki F."/>
            <person name="Takami H."/>
        </authorList>
    </citation>
    <scope>NUCLEOTIDE SEQUENCE</scope>
    <source>
        <strain evidence="8">Expedition CK06-06</strain>
    </source>
</reference>
<comment type="caution">
    <text evidence="8">The sequence shown here is derived from an EMBL/GenBank/DDBJ whole genome shotgun (WGS) entry which is preliminary data.</text>
</comment>
<feature type="non-terminal residue" evidence="8">
    <location>
        <position position="1"/>
    </location>
</feature>
<evidence type="ECO:0000256" key="3">
    <source>
        <dbReference type="ARBA" id="ARBA00022679"/>
    </source>
</evidence>
<evidence type="ECO:0000256" key="6">
    <source>
        <dbReference type="ARBA" id="ARBA00023136"/>
    </source>
</evidence>
<dbReference type="InterPro" id="IPR000715">
    <property type="entry name" value="Glycosyl_transferase_4"/>
</dbReference>
<keyword evidence="5 7" id="KW-1133">Transmembrane helix</keyword>
<evidence type="ECO:0000256" key="7">
    <source>
        <dbReference type="SAM" id="Phobius"/>
    </source>
</evidence>
<keyword evidence="3" id="KW-0808">Transferase</keyword>
<dbReference type="NCBIfam" id="TIGR00445">
    <property type="entry name" value="mraY"/>
    <property type="match status" value="1"/>
</dbReference>
<dbReference type="InterPro" id="IPR018480">
    <property type="entry name" value="PNAcMuramoyl-5peptid_Trfase_CS"/>
</dbReference>
<name>X0U4G2_9ZZZZ</name>
<evidence type="ECO:0000313" key="8">
    <source>
        <dbReference type="EMBL" id="GAF94251.1"/>
    </source>
</evidence>
<proteinExistence type="inferred from homology"/>
<feature type="transmembrane region" description="Helical" evidence="7">
    <location>
        <begin position="80"/>
        <end position="98"/>
    </location>
</feature>
<evidence type="ECO:0000256" key="5">
    <source>
        <dbReference type="ARBA" id="ARBA00022989"/>
    </source>
</evidence>
<dbReference type="GO" id="GO:0008963">
    <property type="term" value="F:phospho-N-acetylmuramoyl-pentapeptide-transferase activity"/>
    <property type="evidence" value="ECO:0007669"/>
    <property type="project" value="InterPro"/>
</dbReference>
<keyword evidence="4 7" id="KW-0812">Transmembrane</keyword>
<evidence type="ECO:0008006" key="9">
    <source>
        <dbReference type="Google" id="ProtNLM"/>
    </source>
</evidence>
<dbReference type="PANTHER" id="PTHR22926">
    <property type="entry name" value="PHOSPHO-N-ACETYLMURAMOYL-PENTAPEPTIDE-TRANSFERASE"/>
    <property type="match status" value="1"/>
</dbReference>
<dbReference type="GO" id="GO:0005886">
    <property type="term" value="C:plasma membrane"/>
    <property type="evidence" value="ECO:0007669"/>
    <property type="project" value="TreeGrafter"/>
</dbReference>
<protein>
    <recommendedName>
        <fullName evidence="9">Phospho-N-acetylmuramoyl-pentapeptide-transferase</fullName>
    </recommendedName>
</protein>
<gene>
    <name evidence="8" type="ORF">S01H1_19437</name>
</gene>
<feature type="transmembrane region" description="Helical" evidence="7">
    <location>
        <begin position="157"/>
        <end position="176"/>
    </location>
</feature>
<evidence type="ECO:0000256" key="1">
    <source>
        <dbReference type="ARBA" id="ARBA00004141"/>
    </source>
</evidence>
<feature type="transmembrane region" description="Helical" evidence="7">
    <location>
        <begin position="245"/>
        <end position="266"/>
    </location>
</feature>
<keyword evidence="6 7" id="KW-0472">Membrane</keyword>
<dbReference type="GO" id="GO:0044038">
    <property type="term" value="P:cell wall macromolecule biosynthetic process"/>
    <property type="evidence" value="ECO:0007669"/>
    <property type="project" value="TreeGrafter"/>
</dbReference>
<feature type="transmembrane region" description="Helical" evidence="7">
    <location>
        <begin position="220"/>
        <end position="239"/>
    </location>
</feature>
<sequence length="306" mass="33245">ATPTMGGILIVLAIATSAVLFADISSMYVRMSFVVLVWLGGLGAVDDWLKLRRPSAAVSHLDAPTAIPSSRDGLKMWQKIIFQIALAVLLAIFIYSHGREGRHPDFEGRLINAAHSFYFPFKAEPIHLALLAYVIITALVMVGSANAVNLTDGMDGLAAGCMVFVTGVFLVLAWVAGNYDWANFLHLPFVPQAAELTVICASMIGACIGFLWFNCLPAQVFMGDTGSLPLGGLIGYIAVVTRHELTLFIAAGVFVMEAVSVLLQVFHFKSTGGRRMFLCTPIHHHFHLLGWAESKVVVRFWLLSAL</sequence>